<dbReference type="PROSITE" id="PS50072">
    <property type="entry name" value="CSA_PPIASE_2"/>
    <property type="match status" value="1"/>
</dbReference>
<dbReference type="AlphaFoldDB" id="A0A9P5SLR0"/>
<comment type="caution">
    <text evidence="12">The sequence shown here is derived from an EMBL/GenBank/DDBJ whole genome shotgun (WGS) entry which is preliminary data.</text>
</comment>
<evidence type="ECO:0000256" key="2">
    <source>
        <dbReference type="ARBA" id="ARBA00004496"/>
    </source>
</evidence>
<dbReference type="SMART" id="SM00028">
    <property type="entry name" value="TPR"/>
    <property type="match status" value="3"/>
</dbReference>
<evidence type="ECO:0000256" key="1">
    <source>
        <dbReference type="ARBA" id="ARBA00000971"/>
    </source>
</evidence>
<proteinExistence type="inferred from homology"/>
<evidence type="ECO:0000256" key="3">
    <source>
        <dbReference type="ARBA" id="ARBA00010898"/>
    </source>
</evidence>
<comment type="subcellular location">
    <subcellularLocation>
        <location evidence="2">Cytoplasm</location>
    </subcellularLocation>
</comment>
<dbReference type="InterPro" id="IPR002130">
    <property type="entry name" value="Cyclophilin-type_PPIase_dom"/>
</dbReference>
<dbReference type="SUPFAM" id="SSF48452">
    <property type="entry name" value="TPR-like"/>
    <property type="match status" value="1"/>
</dbReference>
<evidence type="ECO:0000256" key="6">
    <source>
        <dbReference type="ARBA" id="ARBA00022737"/>
    </source>
</evidence>
<evidence type="ECO:0000256" key="5">
    <source>
        <dbReference type="ARBA" id="ARBA00022490"/>
    </source>
</evidence>
<keyword evidence="9 12" id="KW-0413">Isomerase</keyword>
<name>A0A9P5SLR0_9FUNG</name>
<dbReference type="EMBL" id="JAAAUY010000456">
    <property type="protein sequence ID" value="KAF9329656.1"/>
    <property type="molecule type" value="Genomic_DNA"/>
</dbReference>
<evidence type="ECO:0000256" key="7">
    <source>
        <dbReference type="ARBA" id="ARBA00022803"/>
    </source>
</evidence>
<evidence type="ECO:0000256" key="10">
    <source>
        <dbReference type="PROSITE-ProRule" id="PRU00339"/>
    </source>
</evidence>
<evidence type="ECO:0000256" key="4">
    <source>
        <dbReference type="ARBA" id="ARBA00013194"/>
    </source>
</evidence>
<dbReference type="Pfam" id="PF00160">
    <property type="entry name" value="Pro_isomerase"/>
    <property type="match status" value="1"/>
</dbReference>
<dbReference type="CDD" id="cd01926">
    <property type="entry name" value="cyclophilin_ABH_like"/>
    <property type="match status" value="1"/>
</dbReference>
<dbReference type="PANTHER" id="PTHR11071:SF561">
    <property type="entry name" value="PEPTIDYL-PROLYL CIS-TRANS ISOMERASE D-RELATED"/>
    <property type="match status" value="1"/>
</dbReference>
<organism evidence="12 13">
    <name type="scientific">Podila minutissima</name>
    <dbReference type="NCBI Taxonomy" id="64525"/>
    <lineage>
        <taxon>Eukaryota</taxon>
        <taxon>Fungi</taxon>
        <taxon>Fungi incertae sedis</taxon>
        <taxon>Mucoromycota</taxon>
        <taxon>Mortierellomycotina</taxon>
        <taxon>Mortierellomycetes</taxon>
        <taxon>Mortierellales</taxon>
        <taxon>Mortierellaceae</taxon>
        <taxon>Podila</taxon>
    </lineage>
</organism>
<evidence type="ECO:0000259" key="11">
    <source>
        <dbReference type="PROSITE" id="PS50072"/>
    </source>
</evidence>
<dbReference type="PANTHER" id="PTHR11071">
    <property type="entry name" value="PEPTIDYL-PROLYL CIS-TRANS ISOMERASE"/>
    <property type="match status" value="1"/>
</dbReference>
<dbReference type="Gene3D" id="1.25.40.10">
    <property type="entry name" value="Tetratricopeptide repeat domain"/>
    <property type="match status" value="1"/>
</dbReference>
<dbReference type="FunFam" id="1.25.40.10:FF:000029">
    <property type="entry name" value="peptidyl-prolyl cis-trans isomerase D"/>
    <property type="match status" value="1"/>
</dbReference>
<dbReference type="Gene3D" id="2.40.100.10">
    <property type="entry name" value="Cyclophilin-like"/>
    <property type="match status" value="1"/>
</dbReference>
<accession>A0A9P5SLR0</accession>
<keyword evidence="5" id="KW-0963">Cytoplasm</keyword>
<dbReference type="InterPro" id="IPR029000">
    <property type="entry name" value="Cyclophilin-like_dom_sf"/>
</dbReference>
<dbReference type="InterPro" id="IPR011990">
    <property type="entry name" value="TPR-like_helical_dom_sf"/>
</dbReference>
<feature type="repeat" description="TPR" evidence="10">
    <location>
        <begin position="303"/>
        <end position="336"/>
    </location>
</feature>
<gene>
    <name evidence="12" type="primary">CYP12</name>
    <name evidence="12" type="ORF">BG006_007280</name>
</gene>
<dbReference type="PROSITE" id="PS50005">
    <property type="entry name" value="TPR"/>
    <property type="match status" value="2"/>
</dbReference>
<keyword evidence="8" id="KW-0697">Rotamase</keyword>
<evidence type="ECO:0000313" key="13">
    <source>
        <dbReference type="Proteomes" id="UP000696485"/>
    </source>
</evidence>
<dbReference type="InterPro" id="IPR020892">
    <property type="entry name" value="Cyclophilin-type_PPIase_CS"/>
</dbReference>
<dbReference type="PROSITE" id="PS00170">
    <property type="entry name" value="CSA_PPIASE_1"/>
    <property type="match status" value="1"/>
</dbReference>
<evidence type="ECO:0000256" key="9">
    <source>
        <dbReference type="ARBA" id="ARBA00023235"/>
    </source>
</evidence>
<keyword evidence="13" id="KW-1185">Reference proteome</keyword>
<dbReference type="GO" id="GO:0016018">
    <property type="term" value="F:cyclosporin A binding"/>
    <property type="evidence" value="ECO:0007669"/>
    <property type="project" value="TreeGrafter"/>
</dbReference>
<dbReference type="GO" id="GO:0003755">
    <property type="term" value="F:peptidyl-prolyl cis-trans isomerase activity"/>
    <property type="evidence" value="ECO:0007669"/>
    <property type="project" value="UniProtKB-KW"/>
</dbReference>
<sequence>MPNPRTFFDITIGDEPIGRVVFELFADVVPKTAENFRALCTGEKGIGQSTGKPLTYKGAPFHRIIPDFMIQGGDFSNQNGTGGESIYGSKFEDENFDLKHDKPFLLSMANAGSGTNGSQFFVTTVPTPHLDGKHVVFGRVLKGISVVREVERTPKGANDAPASPVIIADCGELAEGEDDGIAAPDAGDKYADWPDDYEGPKEDKDLVIIAQDLKNLGNAFFKSADYARASRKYEKAIRYLNEKPVFDSDDAPELVKDFYAVKIPCYLNRGFCALKLERYAKAIKDMNSVLDMDQEFLSSADKTKAYFRRGSAYLKSGDLESAKKDLESAKKLNPADAGVQRELANVNAKLQAKREKEKKAYAKMFA</sequence>
<keyword evidence="7 10" id="KW-0802">TPR repeat</keyword>
<dbReference type="GO" id="GO:0042026">
    <property type="term" value="P:protein refolding"/>
    <property type="evidence" value="ECO:0007669"/>
    <property type="project" value="UniProtKB-ARBA"/>
</dbReference>
<feature type="repeat" description="TPR" evidence="10">
    <location>
        <begin position="210"/>
        <end position="243"/>
    </location>
</feature>
<protein>
    <recommendedName>
        <fullName evidence="4">peptidylprolyl isomerase</fullName>
        <ecNumber evidence="4">5.2.1.8</ecNumber>
    </recommendedName>
</protein>
<dbReference type="GO" id="GO:0005829">
    <property type="term" value="C:cytosol"/>
    <property type="evidence" value="ECO:0007669"/>
    <property type="project" value="TreeGrafter"/>
</dbReference>
<dbReference type="InterPro" id="IPR019734">
    <property type="entry name" value="TPR_rpt"/>
</dbReference>
<dbReference type="SUPFAM" id="SSF50891">
    <property type="entry name" value="Cyclophilin-like"/>
    <property type="match status" value="1"/>
</dbReference>
<comment type="catalytic activity">
    <reaction evidence="1">
        <text>[protein]-peptidylproline (omega=180) = [protein]-peptidylproline (omega=0)</text>
        <dbReference type="Rhea" id="RHEA:16237"/>
        <dbReference type="Rhea" id="RHEA-COMP:10747"/>
        <dbReference type="Rhea" id="RHEA-COMP:10748"/>
        <dbReference type="ChEBI" id="CHEBI:83833"/>
        <dbReference type="ChEBI" id="CHEBI:83834"/>
        <dbReference type="EC" id="5.2.1.8"/>
    </reaction>
</comment>
<evidence type="ECO:0000256" key="8">
    <source>
        <dbReference type="ARBA" id="ARBA00023110"/>
    </source>
</evidence>
<comment type="similarity">
    <text evidence="3">Belongs to the cyclophilin-type PPIase family. PPIase D subfamily.</text>
</comment>
<evidence type="ECO:0000313" key="12">
    <source>
        <dbReference type="EMBL" id="KAF9329656.1"/>
    </source>
</evidence>
<dbReference type="FunFam" id="2.40.100.10:FF:000009">
    <property type="entry name" value="Peptidyl-prolyl cis-trans isomerase D"/>
    <property type="match status" value="1"/>
</dbReference>
<dbReference type="Pfam" id="PF13181">
    <property type="entry name" value="TPR_8"/>
    <property type="match status" value="2"/>
</dbReference>
<dbReference type="PRINTS" id="PR00153">
    <property type="entry name" value="CSAPPISMRASE"/>
</dbReference>
<dbReference type="Proteomes" id="UP000696485">
    <property type="component" value="Unassembled WGS sequence"/>
</dbReference>
<dbReference type="EC" id="5.2.1.8" evidence="4"/>
<feature type="domain" description="PPIase cyclophilin-type" evidence="11">
    <location>
        <begin position="7"/>
        <end position="172"/>
    </location>
</feature>
<reference evidence="12" key="1">
    <citation type="journal article" date="2020" name="Fungal Divers.">
        <title>Resolving the Mortierellaceae phylogeny through synthesis of multi-gene phylogenetics and phylogenomics.</title>
        <authorList>
            <person name="Vandepol N."/>
            <person name="Liber J."/>
            <person name="Desiro A."/>
            <person name="Na H."/>
            <person name="Kennedy M."/>
            <person name="Barry K."/>
            <person name="Grigoriev I.V."/>
            <person name="Miller A.N."/>
            <person name="O'Donnell K."/>
            <person name="Stajich J.E."/>
            <person name="Bonito G."/>
        </authorList>
    </citation>
    <scope>NUCLEOTIDE SEQUENCE</scope>
    <source>
        <strain evidence="12">NVP1</strain>
    </source>
</reference>
<keyword evidence="6" id="KW-0677">Repeat</keyword>